<dbReference type="InterPro" id="IPR041049">
    <property type="entry name" value="DUF5615"/>
</dbReference>
<dbReference type="Pfam" id="PF18480">
    <property type="entry name" value="DUF5615"/>
    <property type="match status" value="1"/>
</dbReference>
<dbReference type="Proteomes" id="UP001597469">
    <property type="component" value="Unassembled WGS sequence"/>
</dbReference>
<comment type="caution">
    <text evidence="2">The sequence shown here is derived from an EMBL/GenBank/DDBJ whole genome shotgun (WGS) entry which is preliminary data.</text>
</comment>
<accession>A0ABW5M6Z9</accession>
<dbReference type="EMBL" id="JBHULN010000013">
    <property type="protein sequence ID" value="MFD2572787.1"/>
    <property type="molecule type" value="Genomic_DNA"/>
</dbReference>
<gene>
    <name evidence="2" type="ORF">ACFSUS_19255</name>
</gene>
<protein>
    <submittedName>
        <fullName evidence="2">DUF5615 family PIN-like protein</fullName>
    </submittedName>
</protein>
<keyword evidence="3" id="KW-1185">Reference proteome</keyword>
<feature type="domain" description="DUF5615" evidence="1">
    <location>
        <begin position="1"/>
        <end position="81"/>
    </location>
</feature>
<evidence type="ECO:0000313" key="3">
    <source>
        <dbReference type="Proteomes" id="UP001597469"/>
    </source>
</evidence>
<proteinExistence type="predicted"/>
<evidence type="ECO:0000259" key="1">
    <source>
        <dbReference type="Pfam" id="PF18480"/>
    </source>
</evidence>
<dbReference type="RefSeq" id="WP_381525380.1">
    <property type="nucleotide sequence ID" value="NZ_JBHULN010000013.1"/>
</dbReference>
<sequence>MKFLLDVNIPPSLRESLKTHGHSYRWVPICMSPTTSDTDIIQEAISTGEVILTHDTDFGTLLSFLGTKEPSVVIFRIDKINALLFFNLLIVN</sequence>
<reference evidence="3" key="1">
    <citation type="journal article" date="2019" name="Int. J. Syst. Evol. Microbiol.">
        <title>The Global Catalogue of Microorganisms (GCM) 10K type strain sequencing project: providing services to taxonomists for standard genome sequencing and annotation.</title>
        <authorList>
            <consortium name="The Broad Institute Genomics Platform"/>
            <consortium name="The Broad Institute Genome Sequencing Center for Infectious Disease"/>
            <person name="Wu L."/>
            <person name="Ma J."/>
        </authorList>
    </citation>
    <scope>NUCLEOTIDE SEQUENCE [LARGE SCALE GENOMIC DNA]</scope>
    <source>
        <strain evidence="3">KCTC 42805</strain>
    </source>
</reference>
<name>A0ABW5M6Z9_9BACT</name>
<evidence type="ECO:0000313" key="2">
    <source>
        <dbReference type="EMBL" id="MFD2572787.1"/>
    </source>
</evidence>
<organism evidence="2 3">
    <name type="scientific">Spirosoma soli</name>
    <dbReference type="NCBI Taxonomy" id="1770529"/>
    <lineage>
        <taxon>Bacteria</taxon>
        <taxon>Pseudomonadati</taxon>
        <taxon>Bacteroidota</taxon>
        <taxon>Cytophagia</taxon>
        <taxon>Cytophagales</taxon>
        <taxon>Cytophagaceae</taxon>
        <taxon>Spirosoma</taxon>
    </lineage>
</organism>